<dbReference type="GO" id="GO:0000049">
    <property type="term" value="F:tRNA binding"/>
    <property type="evidence" value="ECO:0007669"/>
    <property type="project" value="TreeGrafter"/>
</dbReference>
<dbReference type="EMBL" id="CAKKNE010000001">
    <property type="protein sequence ID" value="CAH0366351.1"/>
    <property type="molecule type" value="Genomic_DNA"/>
</dbReference>
<organism evidence="3 4">
    <name type="scientific">Pelagomonas calceolata</name>
    <dbReference type="NCBI Taxonomy" id="35677"/>
    <lineage>
        <taxon>Eukaryota</taxon>
        <taxon>Sar</taxon>
        <taxon>Stramenopiles</taxon>
        <taxon>Ochrophyta</taxon>
        <taxon>Pelagophyceae</taxon>
        <taxon>Pelagomonadales</taxon>
        <taxon>Pelagomonadaceae</taxon>
        <taxon>Pelagomonas</taxon>
    </lineage>
</organism>
<sequence length="395" mass="43525">MLSMHAQQQTRARKTRSLRRTLSSGEPNHWQIPQIILRPLNGAPHRRMWRMMLLLTSLTRRGGRAFVATPPRRCVSRVARGAAADGVDPLDVRRAALVDAIDAALTKEARKADALRKEAKAAADAEAMAHRANLIFSNLYRIEDGATQISVEDWENGGEVVEITLSPKFRSAKEEADAGFKKARRLRRGSAVVEELLEASSAKSTVLEGLRGDAVDADDDALEMLEKRAAKKGATVVEVEALPKTTPVEKKKKSTWTGRTFTSPAGVPILVGRSRKENDRLSLVIARDGDYWLHARNAPGAHVLLQLSRAPRYYSEPEPDCLQMAADLAAFYSDLRNEARADVTYTSPKHVTKPPRAPPGAVRLREELGTHVGRPDAVPDECKEKRGESGQVASW</sequence>
<evidence type="ECO:0000256" key="1">
    <source>
        <dbReference type="SAM" id="MobiDB-lite"/>
    </source>
</evidence>
<comment type="caution">
    <text evidence="3">The sequence shown here is derived from an EMBL/GenBank/DDBJ whole genome shotgun (WGS) entry which is preliminary data.</text>
</comment>
<evidence type="ECO:0000313" key="3">
    <source>
        <dbReference type="EMBL" id="CAH0366351.1"/>
    </source>
</evidence>
<feature type="region of interest" description="Disordered" evidence="1">
    <location>
        <begin position="346"/>
        <end position="395"/>
    </location>
</feature>
<protein>
    <recommendedName>
        <fullName evidence="2">NFACT RNA-binding domain-containing protein</fullName>
    </recommendedName>
</protein>
<name>A0A8J2SA51_9STRA</name>
<dbReference type="InterPro" id="IPR051608">
    <property type="entry name" value="RQC_Subunit_NEMF"/>
</dbReference>
<dbReference type="GO" id="GO:0072344">
    <property type="term" value="P:rescue of stalled ribosome"/>
    <property type="evidence" value="ECO:0007669"/>
    <property type="project" value="TreeGrafter"/>
</dbReference>
<feature type="region of interest" description="Disordered" evidence="1">
    <location>
        <begin position="1"/>
        <end position="25"/>
    </location>
</feature>
<dbReference type="InterPro" id="IPR008532">
    <property type="entry name" value="NFACT_RNA-bd"/>
</dbReference>
<dbReference type="Pfam" id="PF05833">
    <property type="entry name" value="NFACT_N"/>
    <property type="match status" value="1"/>
</dbReference>
<dbReference type="OrthoDB" id="436717at2759"/>
<dbReference type="Pfam" id="PF05670">
    <property type="entry name" value="NFACT-R_1"/>
    <property type="match status" value="1"/>
</dbReference>
<evidence type="ECO:0000313" key="4">
    <source>
        <dbReference type="Proteomes" id="UP000789595"/>
    </source>
</evidence>
<evidence type="ECO:0000259" key="2">
    <source>
        <dbReference type="Pfam" id="PF05670"/>
    </source>
</evidence>
<proteinExistence type="predicted"/>
<keyword evidence="4" id="KW-1185">Reference proteome</keyword>
<gene>
    <name evidence="3" type="ORF">PECAL_1P28400</name>
</gene>
<dbReference type="PANTHER" id="PTHR15239:SF6">
    <property type="entry name" value="RIBOSOME QUALITY CONTROL COMPLEX SUBUNIT NEMF"/>
    <property type="match status" value="1"/>
</dbReference>
<reference evidence="3" key="1">
    <citation type="submission" date="2021-11" db="EMBL/GenBank/DDBJ databases">
        <authorList>
            <consortium name="Genoscope - CEA"/>
            <person name="William W."/>
        </authorList>
    </citation>
    <scope>NUCLEOTIDE SEQUENCE</scope>
</reference>
<dbReference type="Proteomes" id="UP000789595">
    <property type="component" value="Unassembled WGS sequence"/>
</dbReference>
<dbReference type="GO" id="GO:1990112">
    <property type="term" value="C:RQC complex"/>
    <property type="evidence" value="ECO:0007669"/>
    <property type="project" value="TreeGrafter"/>
</dbReference>
<accession>A0A8J2SA51</accession>
<dbReference type="PANTHER" id="PTHR15239">
    <property type="entry name" value="NUCLEAR EXPORT MEDIATOR FACTOR NEMF"/>
    <property type="match status" value="1"/>
</dbReference>
<dbReference type="GO" id="GO:0043023">
    <property type="term" value="F:ribosomal large subunit binding"/>
    <property type="evidence" value="ECO:0007669"/>
    <property type="project" value="TreeGrafter"/>
</dbReference>
<dbReference type="AlphaFoldDB" id="A0A8J2SA51"/>
<feature type="domain" description="NFACT RNA-binding" evidence="2">
    <location>
        <begin position="260"/>
        <end position="362"/>
    </location>
</feature>